<organism evidence="2 3">
    <name type="scientific">Shewanella violacea (strain JCM 10179 / CIP 106290 / LMG 19151 / DSS12)</name>
    <dbReference type="NCBI Taxonomy" id="637905"/>
    <lineage>
        <taxon>Bacteria</taxon>
        <taxon>Pseudomonadati</taxon>
        <taxon>Pseudomonadota</taxon>
        <taxon>Gammaproteobacteria</taxon>
        <taxon>Alteromonadales</taxon>
        <taxon>Shewanellaceae</taxon>
        <taxon>Shewanella</taxon>
    </lineage>
</organism>
<keyword evidence="3" id="KW-1185">Reference proteome</keyword>
<name>D4ZCQ2_SHEVD</name>
<evidence type="ECO:0000313" key="3">
    <source>
        <dbReference type="Proteomes" id="UP000002350"/>
    </source>
</evidence>
<dbReference type="EMBL" id="AP011177">
    <property type="protein sequence ID" value="BAJ03797.1"/>
    <property type="molecule type" value="Genomic_DNA"/>
</dbReference>
<dbReference type="PANTHER" id="PTHR30005">
    <property type="entry name" value="EXOPOLYPHOSPHATASE"/>
    <property type="match status" value="1"/>
</dbReference>
<dbReference type="GO" id="GO:0015949">
    <property type="term" value="P:nucleobase-containing small molecule interconversion"/>
    <property type="evidence" value="ECO:0007669"/>
    <property type="project" value="TreeGrafter"/>
</dbReference>
<dbReference type="InterPro" id="IPR050273">
    <property type="entry name" value="GppA/Ppx_hydrolase"/>
</dbReference>
<dbReference type="eggNOG" id="COG0248">
    <property type="taxonomic scope" value="Bacteria"/>
</dbReference>
<reference evidence="3" key="1">
    <citation type="journal article" date="2010" name="Mol. Biosyst.">
        <title>Complete genome sequence and comparative analysis of Shewanella violacea, a psychrophilic and piezophilic bacterium from deep sea floor sediments.</title>
        <authorList>
            <person name="Aono E."/>
            <person name="Baba T."/>
            <person name="Ara T."/>
            <person name="Nishi T."/>
            <person name="Nakamichi T."/>
            <person name="Inamoto E."/>
            <person name="Toyonaga H."/>
            <person name="Hasegawa M."/>
            <person name="Takai Y."/>
            <person name="Okumura Y."/>
            <person name="Baba M."/>
            <person name="Tomita M."/>
            <person name="Kato C."/>
            <person name="Oshima T."/>
            <person name="Nakasone K."/>
            <person name="Mori H."/>
        </authorList>
    </citation>
    <scope>NUCLEOTIDE SEQUENCE [LARGE SCALE GENOMIC DNA]</scope>
    <source>
        <strain evidence="3">JCM 10179 / CIP 106290 / LMG 19151 / DSS12</strain>
    </source>
</reference>
<dbReference type="AlphaFoldDB" id="D4ZCQ2"/>
<dbReference type="CDD" id="cd24053">
    <property type="entry name" value="ASKHA_NBD_EcPPX-GppA-like"/>
    <property type="match status" value="1"/>
</dbReference>
<dbReference type="Gene3D" id="3.30.420.40">
    <property type="match status" value="1"/>
</dbReference>
<dbReference type="Proteomes" id="UP000002350">
    <property type="component" value="Chromosome"/>
</dbReference>
<dbReference type="Gene3D" id="3.30.420.150">
    <property type="entry name" value="Exopolyphosphatase. Domain 2"/>
    <property type="match status" value="1"/>
</dbReference>
<proteinExistence type="predicted"/>
<dbReference type="Pfam" id="PF02541">
    <property type="entry name" value="Ppx-GppA"/>
    <property type="match status" value="1"/>
</dbReference>
<feature type="domain" description="Ppx/GppA phosphatase N-terminal" evidence="1">
    <location>
        <begin position="79"/>
        <end position="361"/>
    </location>
</feature>
<dbReference type="PANTHER" id="PTHR30005:SF0">
    <property type="entry name" value="RETROGRADE REGULATION PROTEIN 2"/>
    <property type="match status" value="1"/>
</dbReference>
<protein>
    <submittedName>
        <fullName evidence="2">Guanosine-5'-triphosphate,3'-diphosphate pyrophosphatase</fullName>
    </submittedName>
</protein>
<dbReference type="GO" id="GO:0008894">
    <property type="term" value="F:guanosine-5'-triphosphate,3'-diphosphate diphosphatase activity"/>
    <property type="evidence" value="ECO:0007669"/>
    <property type="project" value="TreeGrafter"/>
</dbReference>
<dbReference type="KEGG" id="svo:SVI_3826"/>
<dbReference type="InterPro" id="IPR003695">
    <property type="entry name" value="Ppx_GppA_N"/>
</dbReference>
<dbReference type="InterPro" id="IPR043129">
    <property type="entry name" value="ATPase_NBD"/>
</dbReference>
<gene>
    <name evidence="2" type="primary">gppA</name>
    <name evidence="2" type="ordered locus">SVI_3826</name>
</gene>
<dbReference type="HOGENOM" id="CLU_025908_1_1_6"/>
<sequence>MTAKACWKIFQHQYEFIESITVVLKDVVVRVVQMEVVMVIVTAHLAVTIRPVDIHKNRDKMTTPRYAAITLGSNSFNMLVAETVAGQPKIIAKYKRKVRLAEGIQDNGSLSEEVLQRGLDCLSMFAEMLEEEGVDRNHIAVIATATIRSIANSDEFCRRALPILGHPIEIITGMREAELIYQGMVATTCGEGRRLVIDIGGASTEFIIGDGDKVLLKNSLAMGCVTFNEHFFNSFPLQELDFEDAKSRVKQTLGTHLTELKTLGWHCVVGASGSVQSVVELLSHRNQSTSITPDVLNRLKQEVLEQSDLSMEHIVGLNHERAPTFAAGISILLALFELLNIDKLNLSGGALREGVLQSLANRS</sequence>
<dbReference type="STRING" id="637905.SVI_3826"/>
<dbReference type="SUPFAM" id="SSF53067">
    <property type="entry name" value="Actin-like ATPase domain"/>
    <property type="match status" value="2"/>
</dbReference>
<accession>D4ZCQ2</accession>
<evidence type="ECO:0000259" key="1">
    <source>
        <dbReference type="Pfam" id="PF02541"/>
    </source>
</evidence>
<evidence type="ECO:0000313" key="2">
    <source>
        <dbReference type="EMBL" id="BAJ03797.1"/>
    </source>
</evidence>